<dbReference type="GO" id="GO:0015562">
    <property type="term" value="F:efflux transmembrane transporter activity"/>
    <property type="evidence" value="ECO:0007669"/>
    <property type="project" value="InterPro"/>
</dbReference>
<dbReference type="EMBL" id="AMCI01001029">
    <property type="protein sequence ID" value="EJX06890.1"/>
    <property type="molecule type" value="Genomic_DNA"/>
</dbReference>
<gene>
    <name evidence="6" type="ORF">EVA_05009</name>
</gene>
<dbReference type="Gene3D" id="1.20.1600.10">
    <property type="entry name" value="Outer membrane efflux proteins (OEP)"/>
    <property type="match status" value="1"/>
</dbReference>
<accession>J9H0P4</accession>
<organism evidence="6">
    <name type="scientific">gut metagenome</name>
    <dbReference type="NCBI Taxonomy" id="749906"/>
    <lineage>
        <taxon>unclassified sequences</taxon>
        <taxon>metagenomes</taxon>
        <taxon>organismal metagenomes</taxon>
    </lineage>
</organism>
<evidence type="ECO:0000313" key="6">
    <source>
        <dbReference type="EMBL" id="EJX06890.1"/>
    </source>
</evidence>
<dbReference type="SUPFAM" id="SSF56954">
    <property type="entry name" value="Outer membrane efflux proteins (OEP)"/>
    <property type="match status" value="1"/>
</dbReference>
<comment type="caution">
    <text evidence="6">The sequence shown here is derived from an EMBL/GenBank/DDBJ whole genome shotgun (WGS) entry which is preliminary data.</text>
</comment>
<dbReference type="GO" id="GO:0015288">
    <property type="term" value="F:porin activity"/>
    <property type="evidence" value="ECO:0007669"/>
    <property type="project" value="TreeGrafter"/>
</dbReference>
<protein>
    <submittedName>
        <fullName evidence="6">Outer membrane efflux protein</fullName>
    </submittedName>
</protein>
<evidence type="ECO:0000256" key="3">
    <source>
        <dbReference type="ARBA" id="ARBA00022692"/>
    </source>
</evidence>
<sequence>MKTKLIYAFLWVALPVLAQVPDNPRQKLLEEIEKNNTQLVALRAQMEVDVAQNRMGNALADPKVGFSYAWGNRNGMPDKKTVSVEQDIDWATLTGQRRTATRFKNERAHFTYLLQRQQLLAQADQLLIGLTFDNALCQEMQGRMERAQRLKDLYELKFANGEANQIELNKVKLNYTAAVANYRRATAQQQKTRDELKKMNGNNALAFSQSEFAAVTLPAYATLEEEALARAPQIKQAQSVVEEQTKELKIARTEGMPTLSLGYSGEFVGEENYNGMNVGVSIPLWGNSRRKVKMQKASVVASQLDQQDATLQVRATLSQQYEQALQLLQVAAQFKAEITENEDISLLDKALAAGQLSLIDYLNELNFYNEAHEQALETERDSQLAVSELLSIFR</sequence>
<evidence type="ECO:0000256" key="1">
    <source>
        <dbReference type="ARBA" id="ARBA00004442"/>
    </source>
</evidence>
<dbReference type="PANTHER" id="PTHR30026">
    <property type="entry name" value="OUTER MEMBRANE PROTEIN TOLC"/>
    <property type="match status" value="1"/>
</dbReference>
<keyword evidence="4" id="KW-0472">Membrane</keyword>
<comment type="subcellular location">
    <subcellularLocation>
        <location evidence="1">Cell outer membrane</location>
    </subcellularLocation>
</comment>
<dbReference type="GO" id="GO:1990281">
    <property type="term" value="C:efflux pump complex"/>
    <property type="evidence" value="ECO:0007669"/>
    <property type="project" value="TreeGrafter"/>
</dbReference>
<dbReference type="PANTHER" id="PTHR30026:SF20">
    <property type="entry name" value="OUTER MEMBRANE PROTEIN TOLC"/>
    <property type="match status" value="1"/>
</dbReference>
<name>J9H0P4_9ZZZZ</name>
<dbReference type="GO" id="GO:0009279">
    <property type="term" value="C:cell outer membrane"/>
    <property type="evidence" value="ECO:0007669"/>
    <property type="project" value="UniProtKB-SubCell"/>
</dbReference>
<keyword evidence="2" id="KW-1134">Transmembrane beta strand</keyword>
<evidence type="ECO:0000256" key="2">
    <source>
        <dbReference type="ARBA" id="ARBA00022452"/>
    </source>
</evidence>
<keyword evidence="5" id="KW-0998">Cell outer membrane</keyword>
<reference evidence="6" key="1">
    <citation type="journal article" date="2012" name="PLoS ONE">
        <title>Gene sets for utilization of primary and secondary nutrition supplies in the distal gut of endangered iberian lynx.</title>
        <authorList>
            <person name="Alcaide M."/>
            <person name="Messina E."/>
            <person name="Richter M."/>
            <person name="Bargiela R."/>
            <person name="Peplies J."/>
            <person name="Huws S.A."/>
            <person name="Newbold C.J."/>
            <person name="Golyshin P.N."/>
            <person name="Simon M.A."/>
            <person name="Lopez G."/>
            <person name="Yakimov M.M."/>
            <person name="Ferrer M."/>
        </authorList>
    </citation>
    <scope>NUCLEOTIDE SEQUENCE</scope>
</reference>
<keyword evidence="3" id="KW-0812">Transmembrane</keyword>
<evidence type="ECO:0000256" key="4">
    <source>
        <dbReference type="ARBA" id="ARBA00023136"/>
    </source>
</evidence>
<evidence type="ECO:0000256" key="5">
    <source>
        <dbReference type="ARBA" id="ARBA00023237"/>
    </source>
</evidence>
<dbReference type="AlphaFoldDB" id="J9H0P4"/>
<proteinExistence type="predicted"/>
<dbReference type="InterPro" id="IPR051906">
    <property type="entry name" value="TolC-like"/>
</dbReference>